<dbReference type="RefSeq" id="XP_019034149.1">
    <property type="nucleotide sequence ID" value="XM_019173444.1"/>
</dbReference>
<evidence type="ECO:0000313" key="2">
    <source>
        <dbReference type="EMBL" id="ODO06049.1"/>
    </source>
</evidence>
<evidence type="ECO:0000313" key="3">
    <source>
        <dbReference type="Proteomes" id="UP000094819"/>
    </source>
</evidence>
<name>A0A1E3JZ10_9TREE</name>
<protein>
    <submittedName>
        <fullName evidence="2">Uncharacterized protein</fullName>
    </submittedName>
</protein>
<feature type="compositionally biased region" description="Polar residues" evidence="1">
    <location>
        <begin position="45"/>
        <end position="57"/>
    </location>
</feature>
<dbReference type="EMBL" id="AWGH01000003">
    <property type="protein sequence ID" value="ODO06049.1"/>
    <property type="molecule type" value="Genomic_DNA"/>
</dbReference>
<dbReference type="Proteomes" id="UP000094819">
    <property type="component" value="Unassembled WGS sequence"/>
</dbReference>
<evidence type="ECO:0000256" key="1">
    <source>
        <dbReference type="SAM" id="MobiDB-lite"/>
    </source>
</evidence>
<feature type="compositionally biased region" description="Acidic residues" evidence="1">
    <location>
        <begin position="175"/>
        <end position="229"/>
    </location>
</feature>
<accession>A0A1E3JZ10</accession>
<proteinExistence type="predicted"/>
<dbReference type="OrthoDB" id="2563869at2759"/>
<comment type="caution">
    <text evidence="2">The sequence shown here is derived from an EMBL/GenBank/DDBJ whole genome shotgun (WGS) entry which is preliminary data.</text>
</comment>
<feature type="region of interest" description="Disordered" evidence="1">
    <location>
        <begin position="140"/>
        <end position="229"/>
    </location>
</feature>
<reference evidence="2 3" key="1">
    <citation type="submission" date="2016-06" db="EMBL/GenBank/DDBJ databases">
        <title>Evolution of pathogenesis and genome organization in the Tremellales.</title>
        <authorList>
            <person name="Cuomo C."/>
            <person name="Litvintseva A."/>
            <person name="Heitman J."/>
            <person name="Chen Y."/>
            <person name="Sun S."/>
            <person name="Springer D."/>
            <person name="Dromer F."/>
            <person name="Young S."/>
            <person name="Zeng Q."/>
            <person name="Chapman S."/>
            <person name="Gujja S."/>
            <person name="Saif S."/>
            <person name="Birren B."/>
        </authorList>
    </citation>
    <scope>NUCLEOTIDE SEQUENCE [LARGE SCALE GENOMIC DNA]</scope>
    <source>
        <strain evidence="2 3">CBS 7118</strain>
    </source>
</reference>
<sequence length="229" mass="25488">MLLESLSTYPSLTPDTLHSFSPYPLSSREHLHKSLLHPSSASSSQAGPSTYRSSGISGIQLLPTNADPDEQAQDARQSAGMMRRRAEERVLMGRTPAGVMLGREDDEVTLEEEMMDQGQHDVTMFGHRFLLPYGRRQTQMEIDSAPSPSPSEADHERRQEDPSGILHHHHHPPDDDTENEDDEDVADLDGSVEDMDASQFDDEEDDDEGLEAEEAGVDLDDGMEDMDEE</sequence>
<gene>
    <name evidence="2" type="ORF">L198_01278</name>
</gene>
<organism evidence="2 3">
    <name type="scientific">Cryptococcus wingfieldii CBS 7118</name>
    <dbReference type="NCBI Taxonomy" id="1295528"/>
    <lineage>
        <taxon>Eukaryota</taxon>
        <taxon>Fungi</taxon>
        <taxon>Dikarya</taxon>
        <taxon>Basidiomycota</taxon>
        <taxon>Agaricomycotina</taxon>
        <taxon>Tremellomycetes</taxon>
        <taxon>Tremellales</taxon>
        <taxon>Cryptococcaceae</taxon>
        <taxon>Cryptococcus</taxon>
    </lineage>
</organism>
<dbReference type="AlphaFoldDB" id="A0A1E3JZ10"/>
<keyword evidence="3" id="KW-1185">Reference proteome</keyword>
<feature type="compositionally biased region" description="Basic and acidic residues" evidence="1">
    <location>
        <begin position="152"/>
        <end position="161"/>
    </location>
</feature>
<feature type="compositionally biased region" description="Polar residues" evidence="1">
    <location>
        <begin position="1"/>
        <end position="19"/>
    </location>
</feature>
<feature type="region of interest" description="Disordered" evidence="1">
    <location>
        <begin position="1"/>
        <end position="84"/>
    </location>
</feature>
<dbReference type="GeneID" id="30190491"/>